<evidence type="ECO:0000256" key="2">
    <source>
        <dbReference type="SAM" id="MobiDB-lite"/>
    </source>
</evidence>
<dbReference type="Proteomes" id="UP000324973">
    <property type="component" value="Unassembled WGS sequence"/>
</dbReference>
<keyword evidence="3" id="KW-0472">Membrane</keyword>
<evidence type="ECO:0000256" key="3">
    <source>
        <dbReference type="SAM" id="Phobius"/>
    </source>
</evidence>
<dbReference type="GO" id="GO:0009289">
    <property type="term" value="C:pilus"/>
    <property type="evidence" value="ECO:0007669"/>
    <property type="project" value="InterPro"/>
</dbReference>
<proteinExistence type="inferred from homology"/>
<dbReference type="Pfam" id="PF00114">
    <property type="entry name" value="Pilin"/>
    <property type="match status" value="1"/>
</dbReference>
<feature type="region of interest" description="Disordered" evidence="2">
    <location>
        <begin position="1"/>
        <end position="21"/>
    </location>
</feature>
<reference evidence="4 5" key="1">
    <citation type="submission" date="2019-08" db="EMBL/GenBank/DDBJ databases">
        <title>Luteimonas viscosus sp. nov., isolated from soil of a sunflower field.</title>
        <authorList>
            <person name="Jianli Z."/>
            <person name="Ying Z."/>
        </authorList>
    </citation>
    <scope>NUCLEOTIDE SEQUENCE [LARGE SCALE GENOMIC DNA]</scope>
    <source>
        <strain evidence="4 5">XBU10</strain>
    </source>
</reference>
<dbReference type="EMBL" id="VTFT01000001">
    <property type="protein sequence ID" value="TYT25970.1"/>
    <property type="molecule type" value="Genomic_DNA"/>
</dbReference>
<organism evidence="4 5">
    <name type="scientific">Luteimonas viscosa</name>
    <dbReference type="NCBI Taxonomy" id="1132694"/>
    <lineage>
        <taxon>Bacteria</taxon>
        <taxon>Pseudomonadati</taxon>
        <taxon>Pseudomonadota</taxon>
        <taxon>Gammaproteobacteria</taxon>
        <taxon>Lysobacterales</taxon>
        <taxon>Lysobacteraceae</taxon>
        <taxon>Luteimonas</taxon>
    </lineage>
</organism>
<comment type="similarity">
    <text evidence="1">Belongs to the N-Me-Phe pilin family.</text>
</comment>
<keyword evidence="3" id="KW-0812">Transmembrane</keyword>
<keyword evidence="3" id="KW-1133">Transmembrane helix</keyword>
<evidence type="ECO:0000313" key="5">
    <source>
        <dbReference type="Proteomes" id="UP000324973"/>
    </source>
</evidence>
<accession>A0A5D4XT82</accession>
<dbReference type="OrthoDB" id="198456at2"/>
<dbReference type="InterPro" id="IPR045584">
    <property type="entry name" value="Pilin-like"/>
</dbReference>
<feature type="transmembrane region" description="Helical" evidence="3">
    <location>
        <begin position="32"/>
        <end position="57"/>
    </location>
</feature>
<keyword evidence="5" id="KW-1185">Reference proteome</keyword>
<dbReference type="Gene3D" id="3.30.700.10">
    <property type="entry name" value="Glycoprotein, Type 4 Pilin"/>
    <property type="match status" value="1"/>
</dbReference>
<feature type="compositionally biased region" description="Pro residues" evidence="2">
    <location>
        <begin position="7"/>
        <end position="21"/>
    </location>
</feature>
<evidence type="ECO:0000256" key="1">
    <source>
        <dbReference type="ARBA" id="ARBA00005233"/>
    </source>
</evidence>
<gene>
    <name evidence="4" type="ORF">FZO89_06730</name>
</gene>
<dbReference type="AlphaFoldDB" id="A0A5D4XT82"/>
<comment type="caution">
    <text evidence="4">The sequence shown here is derived from an EMBL/GenBank/DDBJ whole genome shotgun (WGS) entry which is preliminary data.</text>
</comment>
<protein>
    <submittedName>
        <fullName evidence="4">Fimbrial protein</fullName>
    </submittedName>
</protein>
<dbReference type="SUPFAM" id="SSF54523">
    <property type="entry name" value="Pili subunits"/>
    <property type="match status" value="1"/>
</dbReference>
<dbReference type="GO" id="GO:0007155">
    <property type="term" value="P:cell adhesion"/>
    <property type="evidence" value="ECO:0007669"/>
    <property type="project" value="InterPro"/>
</dbReference>
<dbReference type="InterPro" id="IPR001082">
    <property type="entry name" value="Pilin"/>
</dbReference>
<name>A0A5D4XT82_9GAMM</name>
<sequence length="169" mass="17954">MSQPIPGAGPPPLPSRPLRPAPPPRKGLHGCLIALIVAACLAIPVVAILAAIAIPAYNDYLARSKVGQALADIHPMKGAVAAFATGHRRCPVNGDPGFQPADAYRGDSHASVVFGESDEGVCAIEVLLQDDRHETVDGYRLWLEYDTQSGAWHCSSEAEDRYLPAHCRG</sequence>
<dbReference type="RefSeq" id="WP_149102520.1">
    <property type="nucleotide sequence ID" value="NZ_VTFT01000001.1"/>
</dbReference>
<evidence type="ECO:0000313" key="4">
    <source>
        <dbReference type="EMBL" id="TYT25970.1"/>
    </source>
</evidence>